<reference evidence="2" key="1">
    <citation type="journal article" date="2014" name="Int. J. Syst. Evol. Microbiol.">
        <title>Complete genome sequence of Corynebacterium casei LMG S-19264T (=DSM 44701T), isolated from a smear-ripened cheese.</title>
        <authorList>
            <consortium name="US DOE Joint Genome Institute (JGI-PGF)"/>
            <person name="Walter F."/>
            <person name="Albersmeier A."/>
            <person name="Kalinowski J."/>
            <person name="Ruckert C."/>
        </authorList>
    </citation>
    <scope>NUCLEOTIDE SEQUENCE</scope>
    <source>
        <strain evidence="2">CGMCC 4.3508</strain>
    </source>
</reference>
<comment type="caution">
    <text evidence="2">The sequence shown here is derived from an EMBL/GenBank/DDBJ whole genome shotgun (WGS) entry which is preliminary data.</text>
</comment>
<name>A0A917VWZ8_9NOCA</name>
<protein>
    <submittedName>
        <fullName evidence="2">Uncharacterized protein</fullName>
    </submittedName>
</protein>
<reference evidence="2" key="2">
    <citation type="submission" date="2020-09" db="EMBL/GenBank/DDBJ databases">
        <authorList>
            <person name="Sun Q."/>
            <person name="Zhou Y."/>
        </authorList>
    </citation>
    <scope>NUCLEOTIDE SEQUENCE</scope>
    <source>
        <strain evidence="2">CGMCC 4.3508</strain>
    </source>
</reference>
<accession>A0A917VWZ8</accession>
<proteinExistence type="predicted"/>
<keyword evidence="3" id="KW-1185">Reference proteome</keyword>
<sequence>MIEGGQLDPADGACTADRCWRRCPEEQAAVDNKNAGRPYDVAAYNRAQKKIQQAEKYDGDRNKQKRGKKK</sequence>
<dbReference type="Proteomes" id="UP000638263">
    <property type="component" value="Unassembled WGS sequence"/>
</dbReference>
<feature type="compositionally biased region" description="Basic and acidic residues" evidence="1">
    <location>
        <begin position="52"/>
        <end position="62"/>
    </location>
</feature>
<dbReference type="EMBL" id="BMMH01000010">
    <property type="protein sequence ID" value="GGL26644.1"/>
    <property type="molecule type" value="Genomic_DNA"/>
</dbReference>
<evidence type="ECO:0000256" key="1">
    <source>
        <dbReference type="SAM" id="MobiDB-lite"/>
    </source>
</evidence>
<evidence type="ECO:0000313" key="2">
    <source>
        <dbReference type="EMBL" id="GGL26644.1"/>
    </source>
</evidence>
<evidence type="ECO:0000313" key="3">
    <source>
        <dbReference type="Proteomes" id="UP000638263"/>
    </source>
</evidence>
<feature type="region of interest" description="Disordered" evidence="1">
    <location>
        <begin position="45"/>
        <end position="70"/>
    </location>
</feature>
<dbReference type="AlphaFoldDB" id="A0A917VWZ8"/>
<organism evidence="2 3">
    <name type="scientific">Nocardia jinanensis</name>
    <dbReference type="NCBI Taxonomy" id="382504"/>
    <lineage>
        <taxon>Bacteria</taxon>
        <taxon>Bacillati</taxon>
        <taxon>Actinomycetota</taxon>
        <taxon>Actinomycetes</taxon>
        <taxon>Mycobacteriales</taxon>
        <taxon>Nocardiaceae</taxon>
        <taxon>Nocardia</taxon>
    </lineage>
</organism>
<gene>
    <name evidence="2" type="ORF">GCM10011588_46790</name>
</gene>